<protein>
    <recommendedName>
        <fullName evidence="4">Translation machinery-associated protein 7</fullName>
    </recommendedName>
</protein>
<proteinExistence type="predicted"/>
<sequence length="66" mass="7240">MSGRQGGKLKPLKQKKKQQNNDDMDPEERAYKEKQKADAAAKKAMMQNIKAGKPLVGGGIKKSGKK</sequence>
<dbReference type="EMBL" id="FXLY01000003">
    <property type="protein sequence ID" value="SMN18902.1"/>
    <property type="molecule type" value="Genomic_DNA"/>
</dbReference>
<dbReference type="Pfam" id="PF09072">
    <property type="entry name" value="TMA7"/>
    <property type="match status" value="1"/>
</dbReference>
<evidence type="ECO:0000256" key="1">
    <source>
        <dbReference type="SAM" id="MobiDB-lite"/>
    </source>
</evidence>
<dbReference type="STRING" id="1789683.A0A1X7QZN7"/>
<name>A0A1X7QZN7_9SACH</name>
<dbReference type="InterPro" id="IPR015157">
    <property type="entry name" value="TMA7"/>
</dbReference>
<dbReference type="PANTHER" id="PTHR28632">
    <property type="entry name" value="TRANSLATION MACHINERY-ASSOCIATED PROTEIN 7"/>
    <property type="match status" value="1"/>
</dbReference>
<evidence type="ECO:0000313" key="2">
    <source>
        <dbReference type="EMBL" id="SMN18902.1"/>
    </source>
</evidence>
<accession>A0A1X7QZN7</accession>
<organism evidence="2 3">
    <name type="scientific">Maudiozyma saulgeensis</name>
    <dbReference type="NCBI Taxonomy" id="1789683"/>
    <lineage>
        <taxon>Eukaryota</taxon>
        <taxon>Fungi</taxon>
        <taxon>Dikarya</taxon>
        <taxon>Ascomycota</taxon>
        <taxon>Saccharomycotina</taxon>
        <taxon>Saccharomycetes</taxon>
        <taxon>Saccharomycetales</taxon>
        <taxon>Saccharomycetaceae</taxon>
        <taxon>Maudiozyma</taxon>
    </lineage>
</organism>
<evidence type="ECO:0008006" key="4">
    <source>
        <dbReference type="Google" id="ProtNLM"/>
    </source>
</evidence>
<dbReference type="AlphaFoldDB" id="A0A1X7QZN7"/>
<feature type="region of interest" description="Disordered" evidence="1">
    <location>
        <begin position="1"/>
        <end position="66"/>
    </location>
</feature>
<keyword evidence="3" id="KW-1185">Reference proteome</keyword>
<feature type="compositionally biased region" description="Basic and acidic residues" evidence="1">
    <location>
        <begin position="27"/>
        <end position="41"/>
    </location>
</feature>
<reference evidence="2 3" key="1">
    <citation type="submission" date="2017-04" db="EMBL/GenBank/DDBJ databases">
        <authorList>
            <person name="Afonso C.L."/>
            <person name="Miller P.J."/>
            <person name="Scott M.A."/>
            <person name="Spackman E."/>
            <person name="Goraichik I."/>
            <person name="Dimitrov K.M."/>
            <person name="Suarez D.L."/>
            <person name="Swayne D.E."/>
        </authorList>
    </citation>
    <scope>NUCLEOTIDE SEQUENCE [LARGE SCALE GENOMIC DNA]</scope>
</reference>
<feature type="compositionally biased region" description="Gly residues" evidence="1">
    <location>
        <begin position="55"/>
        <end position="66"/>
    </location>
</feature>
<gene>
    <name evidence="2" type="ORF">KASA_0P00132G</name>
</gene>
<evidence type="ECO:0000313" key="3">
    <source>
        <dbReference type="Proteomes" id="UP000196158"/>
    </source>
</evidence>
<dbReference type="Proteomes" id="UP000196158">
    <property type="component" value="Unassembled WGS sequence"/>
</dbReference>